<dbReference type="InterPro" id="IPR017452">
    <property type="entry name" value="GPCR_Rhodpsn_7TM"/>
</dbReference>
<evidence type="ECO:0000313" key="7">
    <source>
        <dbReference type="EMBL" id="CAF1597659.1"/>
    </source>
</evidence>
<evidence type="ECO:0000313" key="8">
    <source>
        <dbReference type="Proteomes" id="UP000663828"/>
    </source>
</evidence>
<reference evidence="7" key="1">
    <citation type="submission" date="2021-02" db="EMBL/GenBank/DDBJ databases">
        <authorList>
            <person name="Nowell W R."/>
        </authorList>
    </citation>
    <scope>NUCLEOTIDE SEQUENCE</scope>
</reference>
<feature type="transmembrane region" description="Helical" evidence="5">
    <location>
        <begin position="82"/>
        <end position="103"/>
    </location>
</feature>
<comment type="caution">
    <text evidence="7">The sequence shown here is derived from an EMBL/GenBank/DDBJ whole genome shotgun (WGS) entry which is preliminary data.</text>
</comment>
<feature type="transmembrane region" description="Helical" evidence="5">
    <location>
        <begin position="182"/>
        <end position="201"/>
    </location>
</feature>
<feature type="domain" description="G-protein coupled receptors family 1 profile" evidence="6">
    <location>
        <begin position="22"/>
        <end position="234"/>
    </location>
</feature>
<feature type="transmembrane region" description="Helical" evidence="5">
    <location>
        <begin position="255"/>
        <end position="276"/>
    </location>
</feature>
<evidence type="ECO:0000256" key="2">
    <source>
        <dbReference type="ARBA" id="ARBA00022692"/>
    </source>
</evidence>
<feature type="transmembrane region" description="Helical" evidence="5">
    <location>
        <begin position="222"/>
        <end position="243"/>
    </location>
</feature>
<dbReference type="Gene3D" id="1.20.1070.10">
    <property type="entry name" value="Rhodopsin 7-helix transmembrane proteins"/>
    <property type="match status" value="1"/>
</dbReference>
<gene>
    <name evidence="7" type="ORF">XAT740_LOCUS47306</name>
</gene>
<feature type="transmembrane region" description="Helical" evidence="5">
    <location>
        <begin position="6"/>
        <end position="32"/>
    </location>
</feature>
<organism evidence="7 8">
    <name type="scientific">Adineta ricciae</name>
    <name type="common">Rotifer</name>
    <dbReference type="NCBI Taxonomy" id="249248"/>
    <lineage>
        <taxon>Eukaryota</taxon>
        <taxon>Metazoa</taxon>
        <taxon>Spiralia</taxon>
        <taxon>Gnathifera</taxon>
        <taxon>Rotifera</taxon>
        <taxon>Eurotatoria</taxon>
        <taxon>Bdelloidea</taxon>
        <taxon>Adinetida</taxon>
        <taxon>Adinetidae</taxon>
        <taxon>Adineta</taxon>
    </lineage>
</organism>
<feature type="transmembrane region" description="Helical" evidence="5">
    <location>
        <begin position="123"/>
        <end position="147"/>
    </location>
</feature>
<accession>A0A816AJG9</accession>
<evidence type="ECO:0000256" key="3">
    <source>
        <dbReference type="ARBA" id="ARBA00022989"/>
    </source>
</evidence>
<sequence length="322" mass="38376">MSIPYIIKFWLFLTFLIPSISCSIFNLYYFLFHRTYRQKLHNHVITVLLSFGLVYMLTDIIWYTHFYQTNSSLASTPIFCQIWAYVDIAGFVSIVDLTAWAAVERHILIFHQNLISTQLKRFVFHYLPLIIFSIYPLIFFFVVFFILPCDIPFDYNAETCSFAFCTATHPILSIWDSWANNIVPIFTIVIFSIALMVRVWYSKYQMGRQFQWRNYRKMAFQLLSISVLYFFLCWPSSILYMAYTFGLPNDIGFDYFLNSFYFTYFIMLLTPFASIISSPELQGKLRYLTRFTRRERHRIVPATIKMHREEDRQCVKGTGTVQ</sequence>
<name>A0A816AJG9_ADIRI</name>
<feature type="transmembrane region" description="Helical" evidence="5">
    <location>
        <begin position="44"/>
        <end position="62"/>
    </location>
</feature>
<evidence type="ECO:0000256" key="5">
    <source>
        <dbReference type="SAM" id="Phobius"/>
    </source>
</evidence>
<proteinExistence type="predicted"/>
<protein>
    <recommendedName>
        <fullName evidence="6">G-protein coupled receptors family 1 profile domain-containing protein</fullName>
    </recommendedName>
</protein>
<keyword evidence="8" id="KW-1185">Reference proteome</keyword>
<dbReference type="PROSITE" id="PS50262">
    <property type="entry name" value="G_PROTEIN_RECEP_F1_2"/>
    <property type="match status" value="1"/>
</dbReference>
<dbReference type="GO" id="GO:0016020">
    <property type="term" value="C:membrane"/>
    <property type="evidence" value="ECO:0007669"/>
    <property type="project" value="UniProtKB-SubCell"/>
</dbReference>
<keyword evidence="3 5" id="KW-1133">Transmembrane helix</keyword>
<keyword evidence="4 5" id="KW-0472">Membrane</keyword>
<dbReference type="SUPFAM" id="SSF81321">
    <property type="entry name" value="Family A G protein-coupled receptor-like"/>
    <property type="match status" value="1"/>
</dbReference>
<dbReference type="Proteomes" id="UP000663828">
    <property type="component" value="Unassembled WGS sequence"/>
</dbReference>
<dbReference type="AlphaFoldDB" id="A0A816AJG9"/>
<evidence type="ECO:0000256" key="4">
    <source>
        <dbReference type="ARBA" id="ARBA00023136"/>
    </source>
</evidence>
<comment type="subcellular location">
    <subcellularLocation>
        <location evidence="1">Membrane</location>
    </subcellularLocation>
</comment>
<evidence type="ECO:0000259" key="6">
    <source>
        <dbReference type="PROSITE" id="PS50262"/>
    </source>
</evidence>
<dbReference type="EMBL" id="CAJNOR010006533">
    <property type="protein sequence ID" value="CAF1597659.1"/>
    <property type="molecule type" value="Genomic_DNA"/>
</dbReference>
<evidence type="ECO:0000256" key="1">
    <source>
        <dbReference type="ARBA" id="ARBA00004370"/>
    </source>
</evidence>
<keyword evidence="2 5" id="KW-0812">Transmembrane</keyword>